<reference evidence="1 3" key="1">
    <citation type="submission" date="2017-01" db="EMBL/GenBank/DDBJ databases">
        <authorList>
            <person name="Varghese N."/>
            <person name="Submissions S."/>
        </authorList>
    </citation>
    <scope>NUCLEOTIDE SEQUENCE [LARGE SCALE GENOMIC DNA]</scope>
    <source>
        <strain evidence="1 3">ATCC 27950</strain>
    </source>
</reference>
<gene>
    <name evidence="2" type="ORF">NCTC13560_03391</name>
    <name evidence="1" type="ORF">SAMN05421682_104226</name>
</gene>
<dbReference type="EMBL" id="FTMF01000004">
    <property type="protein sequence ID" value="SIQ36427.1"/>
    <property type="molecule type" value="Genomic_DNA"/>
</dbReference>
<dbReference type="GeneID" id="303674765"/>
<evidence type="ECO:0000313" key="3">
    <source>
        <dbReference type="Proteomes" id="UP000185725"/>
    </source>
</evidence>
<dbReference type="Proteomes" id="UP000185725">
    <property type="component" value="Unassembled WGS sequence"/>
</dbReference>
<name>A0A381FHD9_9FLAO</name>
<dbReference type="EMBL" id="UFVS01000001">
    <property type="protein sequence ID" value="SUX45965.1"/>
    <property type="molecule type" value="Genomic_DNA"/>
</dbReference>
<evidence type="ECO:0000313" key="2">
    <source>
        <dbReference type="EMBL" id="SUX45965.1"/>
    </source>
</evidence>
<protein>
    <submittedName>
        <fullName evidence="2">Uncharacterized protein</fullName>
    </submittedName>
</protein>
<reference evidence="2 4" key="2">
    <citation type="submission" date="2018-06" db="EMBL/GenBank/DDBJ databases">
        <authorList>
            <consortium name="Pathogen Informatics"/>
            <person name="Doyle S."/>
        </authorList>
    </citation>
    <scope>NUCLEOTIDE SEQUENCE [LARGE SCALE GENOMIC DNA]</scope>
    <source>
        <strain evidence="2 4">NCTC13560</strain>
    </source>
</reference>
<organism evidence="2 4">
    <name type="scientific">Chryseobacterium indoltheticum</name>
    <dbReference type="NCBI Taxonomy" id="254"/>
    <lineage>
        <taxon>Bacteria</taxon>
        <taxon>Pseudomonadati</taxon>
        <taxon>Bacteroidota</taxon>
        <taxon>Flavobacteriia</taxon>
        <taxon>Flavobacteriales</taxon>
        <taxon>Weeksellaceae</taxon>
        <taxon>Chryseobacterium group</taxon>
        <taxon>Chryseobacterium</taxon>
    </lineage>
</organism>
<dbReference type="AlphaFoldDB" id="A0A381FHD9"/>
<dbReference type="KEGG" id="cil:EG358_13720"/>
<sequence>MSKQSSETCRNDRAKAIKYHRALKESYGLAIFSKSRKRETVLIRRMLVTFMVNEKQFKECFIAKIFNVSHAAIFYFMKPIIDKEFERFYRLNIETLRENFEKIDNHVISS</sequence>
<dbReference type="Proteomes" id="UP000255231">
    <property type="component" value="Unassembled WGS sequence"/>
</dbReference>
<accession>A0A381FHD9</accession>
<keyword evidence="3" id="KW-1185">Reference proteome</keyword>
<evidence type="ECO:0000313" key="1">
    <source>
        <dbReference type="EMBL" id="SIQ36427.1"/>
    </source>
</evidence>
<proteinExistence type="predicted"/>
<dbReference type="RefSeq" id="WP_076559812.1">
    <property type="nucleotide sequence ID" value="NZ_CP033929.1"/>
</dbReference>
<evidence type="ECO:0000313" key="4">
    <source>
        <dbReference type="Proteomes" id="UP000255231"/>
    </source>
</evidence>